<dbReference type="InterPro" id="IPR057975">
    <property type="entry name" value="TPR_ANAPC2"/>
</dbReference>
<dbReference type="InParanoid" id="A0A1D2VE89"/>
<evidence type="ECO:0000313" key="9">
    <source>
        <dbReference type="Proteomes" id="UP000095038"/>
    </source>
</evidence>
<dbReference type="STRING" id="1344418.A0A1D2VE89"/>
<name>A0A1D2VE89_9ASCO</name>
<keyword evidence="2" id="KW-0132">Cell division</keyword>
<dbReference type="InterPro" id="IPR036317">
    <property type="entry name" value="Cullin_homology_sf"/>
</dbReference>
<feature type="domain" description="Cullin family profile" evidence="7">
    <location>
        <begin position="508"/>
        <end position="682"/>
    </location>
</feature>
<dbReference type="InterPro" id="IPR016158">
    <property type="entry name" value="Cullin_homology"/>
</dbReference>
<dbReference type="Gene3D" id="3.30.230.130">
    <property type="entry name" value="Cullin, Chain C, Domain 2"/>
    <property type="match status" value="1"/>
</dbReference>
<dbReference type="Gene3D" id="1.10.10.10">
    <property type="entry name" value="Winged helix-like DNA-binding domain superfamily/Winged helix DNA-binding domain"/>
    <property type="match status" value="1"/>
</dbReference>
<accession>A0A1D2VE89</accession>
<dbReference type="GO" id="GO:0031625">
    <property type="term" value="F:ubiquitin protein ligase binding"/>
    <property type="evidence" value="ECO:0007669"/>
    <property type="project" value="InterPro"/>
</dbReference>
<dbReference type="GO" id="GO:0005680">
    <property type="term" value="C:anaphase-promoting complex"/>
    <property type="evidence" value="ECO:0007669"/>
    <property type="project" value="TreeGrafter"/>
</dbReference>
<keyword evidence="9" id="KW-1185">Reference proteome</keyword>
<protein>
    <recommendedName>
        <fullName evidence="1">Anaphase-promoting complex subunit 2</fullName>
    </recommendedName>
</protein>
<dbReference type="GO" id="GO:0007091">
    <property type="term" value="P:metaphase/anaphase transition of mitotic cell cycle"/>
    <property type="evidence" value="ECO:0007669"/>
    <property type="project" value="TreeGrafter"/>
</dbReference>
<dbReference type="SUPFAM" id="SSF46785">
    <property type="entry name" value="Winged helix' DNA-binding domain"/>
    <property type="match status" value="1"/>
</dbReference>
<dbReference type="InterPro" id="IPR036390">
    <property type="entry name" value="WH_DNA-bd_sf"/>
</dbReference>
<dbReference type="PANTHER" id="PTHR45957:SF1">
    <property type="entry name" value="ANAPHASE-PROMOTING COMPLEX SUBUNIT 2"/>
    <property type="match status" value="1"/>
</dbReference>
<evidence type="ECO:0000256" key="6">
    <source>
        <dbReference type="PROSITE-ProRule" id="PRU00330"/>
    </source>
</evidence>
<dbReference type="OrthoDB" id="5581181at2759"/>
<dbReference type="EMBL" id="KV454484">
    <property type="protein sequence ID" value="ODV59961.1"/>
    <property type="molecule type" value="Genomic_DNA"/>
</dbReference>
<dbReference type="GeneID" id="30964362"/>
<organism evidence="8 9">
    <name type="scientific">Ascoidea rubescens DSM 1968</name>
    <dbReference type="NCBI Taxonomy" id="1344418"/>
    <lineage>
        <taxon>Eukaryota</taxon>
        <taxon>Fungi</taxon>
        <taxon>Dikarya</taxon>
        <taxon>Ascomycota</taxon>
        <taxon>Saccharomycotina</taxon>
        <taxon>Saccharomycetes</taxon>
        <taxon>Ascoideaceae</taxon>
        <taxon>Ascoidea</taxon>
    </lineage>
</organism>
<dbReference type="InterPro" id="IPR036388">
    <property type="entry name" value="WH-like_DNA-bd_sf"/>
</dbReference>
<dbReference type="GO" id="GO:0070979">
    <property type="term" value="P:protein K11-linked ubiquitination"/>
    <property type="evidence" value="ECO:0007669"/>
    <property type="project" value="TreeGrafter"/>
</dbReference>
<dbReference type="RefSeq" id="XP_020046268.1">
    <property type="nucleotide sequence ID" value="XM_020190726.1"/>
</dbReference>
<evidence type="ECO:0000259" key="7">
    <source>
        <dbReference type="PROSITE" id="PS50069"/>
    </source>
</evidence>
<dbReference type="InterPro" id="IPR059120">
    <property type="entry name" value="Cullin-like_AB"/>
</dbReference>
<keyword evidence="4" id="KW-0833">Ubl conjugation pathway</keyword>
<comment type="similarity">
    <text evidence="6">Belongs to the cullin family.</text>
</comment>
<dbReference type="GO" id="GO:0006511">
    <property type="term" value="P:ubiquitin-dependent protein catabolic process"/>
    <property type="evidence" value="ECO:0007669"/>
    <property type="project" value="InterPro"/>
</dbReference>
<evidence type="ECO:0000256" key="5">
    <source>
        <dbReference type="ARBA" id="ARBA00023306"/>
    </source>
</evidence>
<dbReference type="PROSITE" id="PS50069">
    <property type="entry name" value="CULLIN_2"/>
    <property type="match status" value="1"/>
</dbReference>
<dbReference type="SUPFAM" id="SSF75632">
    <property type="entry name" value="Cullin homology domain"/>
    <property type="match status" value="1"/>
</dbReference>
<proteinExistence type="inferred from homology"/>
<dbReference type="InterPro" id="IPR014786">
    <property type="entry name" value="ANAPC2_C"/>
</dbReference>
<gene>
    <name evidence="8" type="ORF">ASCRUDRAFT_36935</name>
</gene>
<dbReference type="AlphaFoldDB" id="A0A1D2VE89"/>
<dbReference type="InterPro" id="IPR044554">
    <property type="entry name" value="ANAPC2"/>
</dbReference>
<dbReference type="Pfam" id="PF25773">
    <property type="entry name" value="TPR_ANAPC2"/>
    <property type="match status" value="1"/>
</dbReference>
<evidence type="ECO:0000313" key="8">
    <source>
        <dbReference type="EMBL" id="ODV59961.1"/>
    </source>
</evidence>
<dbReference type="Gene3D" id="1.20.1310.10">
    <property type="entry name" value="Cullin Repeats"/>
    <property type="match status" value="1"/>
</dbReference>
<evidence type="ECO:0000256" key="1">
    <source>
        <dbReference type="ARBA" id="ARBA00016068"/>
    </source>
</evidence>
<dbReference type="Proteomes" id="UP000095038">
    <property type="component" value="Unassembled WGS sequence"/>
</dbReference>
<dbReference type="GO" id="GO:0051301">
    <property type="term" value="P:cell division"/>
    <property type="evidence" value="ECO:0007669"/>
    <property type="project" value="UniProtKB-KW"/>
</dbReference>
<reference evidence="9" key="1">
    <citation type="submission" date="2016-05" db="EMBL/GenBank/DDBJ databases">
        <title>Comparative genomics of biotechnologically important yeasts.</title>
        <authorList>
            <consortium name="DOE Joint Genome Institute"/>
            <person name="Riley R."/>
            <person name="Haridas S."/>
            <person name="Wolfe K.H."/>
            <person name="Lopes M.R."/>
            <person name="Hittinger C.T."/>
            <person name="Goker M."/>
            <person name="Salamov A."/>
            <person name="Wisecaver J."/>
            <person name="Long T.M."/>
            <person name="Aerts A.L."/>
            <person name="Barry K."/>
            <person name="Choi C."/>
            <person name="Clum A."/>
            <person name="Coughlan A.Y."/>
            <person name="Deshpande S."/>
            <person name="Douglass A.P."/>
            <person name="Hanson S.J."/>
            <person name="Klenk H.-P."/>
            <person name="Labutti K."/>
            <person name="Lapidus A."/>
            <person name="Lindquist E."/>
            <person name="Lipzen A."/>
            <person name="Meier-Kolthoff J.P."/>
            <person name="Ohm R.A."/>
            <person name="Otillar R.P."/>
            <person name="Pangilinan J."/>
            <person name="Peng Y."/>
            <person name="Rokas A."/>
            <person name="Rosa C.A."/>
            <person name="Scheuner C."/>
            <person name="Sibirny A.A."/>
            <person name="Slot J.C."/>
            <person name="Stielow J.B."/>
            <person name="Sun H."/>
            <person name="Kurtzman C.P."/>
            <person name="Blackwell M."/>
            <person name="Grigoriev I.V."/>
            <person name="Jeffries T.W."/>
        </authorList>
    </citation>
    <scope>NUCLEOTIDE SEQUENCE [LARGE SCALE GENOMIC DNA]</scope>
    <source>
        <strain evidence="9">DSM 1968</strain>
    </source>
</reference>
<evidence type="ECO:0000256" key="4">
    <source>
        <dbReference type="ARBA" id="ARBA00022786"/>
    </source>
</evidence>
<dbReference type="SMART" id="SM01013">
    <property type="entry name" value="APC2"/>
    <property type="match status" value="1"/>
</dbReference>
<dbReference type="Pfam" id="PF26557">
    <property type="entry name" value="Cullin_AB"/>
    <property type="match status" value="1"/>
</dbReference>
<keyword evidence="3" id="KW-0498">Mitosis</keyword>
<dbReference type="Pfam" id="PF08672">
    <property type="entry name" value="ANAPC2"/>
    <property type="match status" value="1"/>
</dbReference>
<dbReference type="SMART" id="SM00182">
    <property type="entry name" value="CULLIN"/>
    <property type="match status" value="1"/>
</dbReference>
<evidence type="ECO:0000256" key="3">
    <source>
        <dbReference type="ARBA" id="ARBA00022776"/>
    </source>
</evidence>
<keyword evidence="5" id="KW-0131">Cell cycle</keyword>
<dbReference type="PANTHER" id="PTHR45957">
    <property type="entry name" value="ANAPHASE-PROMOTING COMPLEX SUBUNIT 2"/>
    <property type="match status" value="1"/>
</dbReference>
<dbReference type="FunCoup" id="A0A1D2VE89">
    <property type="interactions" value="626"/>
</dbReference>
<sequence>MLQSICFSKDDFFKVFPAPSSLVSSVGFAYSANSDLDVETDFNLVVEWLSSFQVNVSPPIVIERAIKNIFGLEDQLVEVYVELIRNSFAQKAVGDLSECLHDNQIESDGKDHTQHGETRHQDEYQSKIEDFNQETTVKIIETIKLIKDHYFFPLRFLNLNSDQILVIDKSLNALFQAVLLSSNLNEQNNSQFNIISNFNFIENLDKLYQNYLFNNNSSDFVNLLNLSNILINIDLTKNLNFTIAKVTQLYLKNYIFINCSKIWDEFLLEKIYLFIKLEIIPKLINFPFLLINDFDEYYYYNNTNTVNSKTSNFLFKNLKNIADSELVNLRIIESFDILVDFPNSIIALKELRQSLKTSSQRSNLVNTFIMLCTKRLLLAGANTIDIITCYISTIKIFLIIDPRGVLLDKVCRPIRRYLQEREDTIEYIVHGLLNDQNNELGELGEELKKTEKIKKINNYNVTTLATVNGGSNNKVVVDIEEELSWIPDPIDALPDFKKSKVNDVIESLITLFHPKDIFLNEITAVLSSQLLKLTNYNINEIINKIELLKLRFGESEFDSLEVMVKDISDSKTMDSILHKNNGENSKFHSTVLSRLFWPNIISRLKKEKFTFPAEIQKQCDLYSSNFKKLKRDRELVWLPTLGTVEIELELEDRVKAFNVSPDKATVIMHFQEKPRLTMEELKNRFPDLSENILKKSITFWIKHGVVEEAAPGTYNVVENEKERTKVAKKSQGASINTANDNDNIIDAENENESEVYEAAMQNYWPFISYMLTLHGSLQADRIHSFLGLVVPKEMGYSYTKEQLRTFLEWCVKQNTLEPVLPNSFRLKKNE</sequence>
<evidence type="ECO:0000256" key="2">
    <source>
        <dbReference type="ARBA" id="ARBA00022618"/>
    </source>
</evidence>